<dbReference type="Proteomes" id="UP000257109">
    <property type="component" value="Unassembled WGS sequence"/>
</dbReference>
<feature type="non-terminal residue" evidence="7">
    <location>
        <position position="1"/>
    </location>
</feature>
<evidence type="ECO:0000256" key="3">
    <source>
        <dbReference type="ARBA" id="ARBA00022729"/>
    </source>
</evidence>
<dbReference type="InterPro" id="IPR018244">
    <property type="entry name" value="Allrgn_V5/Tpx1_CS"/>
</dbReference>
<reference evidence="7" key="1">
    <citation type="submission" date="2018-05" db="EMBL/GenBank/DDBJ databases">
        <title>Draft genome of Mucuna pruriens seed.</title>
        <authorList>
            <person name="Nnadi N.E."/>
            <person name="Vos R."/>
            <person name="Hasami M.H."/>
            <person name="Devisetty U.K."/>
            <person name="Aguiy J.C."/>
        </authorList>
    </citation>
    <scope>NUCLEOTIDE SEQUENCE [LARGE SCALE GENOMIC DNA]</scope>
    <source>
        <strain evidence="7">JCA_2017</strain>
    </source>
</reference>
<dbReference type="SUPFAM" id="SSF55797">
    <property type="entry name" value="PR-1-like"/>
    <property type="match status" value="1"/>
</dbReference>
<feature type="domain" description="Protein kinase" evidence="6">
    <location>
        <begin position="13"/>
        <end position="281"/>
    </location>
</feature>
<dbReference type="GO" id="GO:0005524">
    <property type="term" value="F:ATP binding"/>
    <property type="evidence" value="ECO:0007669"/>
    <property type="project" value="InterPro"/>
</dbReference>
<evidence type="ECO:0000259" key="6">
    <source>
        <dbReference type="PROSITE" id="PS50011"/>
    </source>
</evidence>
<evidence type="ECO:0000256" key="2">
    <source>
        <dbReference type="ARBA" id="ARBA00009923"/>
    </source>
</evidence>
<keyword evidence="5" id="KW-1015">Disulfide bond</keyword>
<keyword evidence="3" id="KW-0732">Signal</keyword>
<evidence type="ECO:0000313" key="7">
    <source>
        <dbReference type="EMBL" id="RDX73478.1"/>
    </source>
</evidence>
<organism evidence="7 8">
    <name type="scientific">Mucuna pruriens</name>
    <name type="common">Velvet bean</name>
    <name type="synonym">Dolichos pruriens</name>
    <dbReference type="NCBI Taxonomy" id="157652"/>
    <lineage>
        <taxon>Eukaryota</taxon>
        <taxon>Viridiplantae</taxon>
        <taxon>Streptophyta</taxon>
        <taxon>Embryophyta</taxon>
        <taxon>Tracheophyta</taxon>
        <taxon>Spermatophyta</taxon>
        <taxon>Magnoliopsida</taxon>
        <taxon>eudicotyledons</taxon>
        <taxon>Gunneridae</taxon>
        <taxon>Pentapetalae</taxon>
        <taxon>rosids</taxon>
        <taxon>fabids</taxon>
        <taxon>Fabales</taxon>
        <taxon>Fabaceae</taxon>
        <taxon>Papilionoideae</taxon>
        <taxon>50 kb inversion clade</taxon>
        <taxon>NPAAA clade</taxon>
        <taxon>indigoferoid/millettioid clade</taxon>
        <taxon>Phaseoleae</taxon>
        <taxon>Mucuna</taxon>
    </lineage>
</organism>
<keyword evidence="8" id="KW-1185">Reference proteome</keyword>
<dbReference type="GO" id="GO:0004672">
    <property type="term" value="F:protein kinase activity"/>
    <property type="evidence" value="ECO:0007669"/>
    <property type="project" value="InterPro"/>
</dbReference>
<dbReference type="InterPro" id="IPR011009">
    <property type="entry name" value="Kinase-like_dom_sf"/>
</dbReference>
<proteinExistence type="inferred from homology"/>
<dbReference type="PROSITE" id="PS01009">
    <property type="entry name" value="CRISP_1"/>
    <property type="match status" value="1"/>
</dbReference>
<dbReference type="Pfam" id="PF07714">
    <property type="entry name" value="PK_Tyr_Ser-Thr"/>
    <property type="match status" value="1"/>
</dbReference>
<comment type="subcellular location">
    <subcellularLocation>
        <location evidence="1">Membrane</location>
        <topology evidence="1">Single-pass type I membrane protein</topology>
    </subcellularLocation>
</comment>
<dbReference type="Pfam" id="PF00188">
    <property type="entry name" value="CAP"/>
    <property type="match status" value="1"/>
</dbReference>
<dbReference type="InterPro" id="IPR014044">
    <property type="entry name" value="CAP_dom"/>
</dbReference>
<gene>
    <name evidence="7" type="ORF">CR513_46921</name>
</gene>
<dbReference type="CDD" id="cd05381">
    <property type="entry name" value="CAP_PR-1"/>
    <property type="match status" value="1"/>
</dbReference>
<dbReference type="STRING" id="157652.A0A371F596"/>
<dbReference type="OrthoDB" id="1890790at2759"/>
<dbReference type="SUPFAM" id="SSF56112">
    <property type="entry name" value="Protein kinase-like (PK-like)"/>
    <property type="match status" value="1"/>
</dbReference>
<dbReference type="GO" id="GO:0098542">
    <property type="term" value="P:defense response to other organism"/>
    <property type="evidence" value="ECO:0007669"/>
    <property type="project" value="UniProtKB-ARBA"/>
</dbReference>
<dbReference type="PANTHER" id="PTHR48006">
    <property type="entry name" value="LEUCINE-RICH REPEAT-CONTAINING PROTEIN DDB_G0281931-RELATED"/>
    <property type="match status" value="1"/>
</dbReference>
<keyword evidence="4" id="KW-0611">Plant defense</keyword>
<dbReference type="Gene3D" id="3.30.200.20">
    <property type="entry name" value="Phosphorylase Kinase, domain 1"/>
    <property type="match status" value="1"/>
</dbReference>
<protein>
    <submittedName>
        <fullName evidence="7">Pathogenesis-related protein 1</fullName>
    </submittedName>
</protein>
<dbReference type="PROSITE" id="PS01010">
    <property type="entry name" value="CRISP_2"/>
    <property type="match status" value="1"/>
</dbReference>
<dbReference type="InterPro" id="IPR051824">
    <property type="entry name" value="LRR_Rcpt-Like_S/T_Kinase"/>
</dbReference>
<dbReference type="AlphaFoldDB" id="A0A371F596"/>
<dbReference type="SMART" id="SM00198">
    <property type="entry name" value="SCP"/>
    <property type="match status" value="1"/>
</dbReference>
<dbReference type="InterPro" id="IPR035940">
    <property type="entry name" value="CAP_sf"/>
</dbReference>
<comment type="similarity">
    <text evidence="2">Belongs to the CRISP family.</text>
</comment>
<accession>A0A371F596</accession>
<evidence type="ECO:0000256" key="5">
    <source>
        <dbReference type="ARBA" id="ARBA00023157"/>
    </source>
</evidence>
<dbReference type="GO" id="GO:0016020">
    <property type="term" value="C:membrane"/>
    <property type="evidence" value="ECO:0007669"/>
    <property type="project" value="UniProtKB-SubCell"/>
</dbReference>
<evidence type="ECO:0000313" key="8">
    <source>
        <dbReference type="Proteomes" id="UP000257109"/>
    </source>
</evidence>
<dbReference type="Gene3D" id="1.10.510.10">
    <property type="entry name" value="Transferase(Phosphotransferase) domain 1"/>
    <property type="match status" value="1"/>
</dbReference>
<dbReference type="PANTHER" id="PTHR48006:SF88">
    <property type="entry name" value="LRR RECEPTOR-LIKE KINASE FAMILY PROTEIN"/>
    <property type="match status" value="1"/>
</dbReference>
<name>A0A371F596_MUCPR</name>
<dbReference type="PROSITE" id="PS50011">
    <property type="entry name" value="PROTEIN_KINASE_DOM"/>
    <property type="match status" value="1"/>
</dbReference>
<comment type="caution">
    <text evidence="7">The sequence shown here is derived from an EMBL/GenBank/DDBJ whole genome shotgun (WGS) entry which is preliminary data.</text>
</comment>
<dbReference type="InterPro" id="IPR000719">
    <property type="entry name" value="Prot_kinase_dom"/>
</dbReference>
<evidence type="ECO:0000256" key="4">
    <source>
        <dbReference type="ARBA" id="ARBA00022821"/>
    </source>
</evidence>
<evidence type="ECO:0000256" key="1">
    <source>
        <dbReference type="ARBA" id="ARBA00004479"/>
    </source>
</evidence>
<dbReference type="PRINTS" id="PR00837">
    <property type="entry name" value="V5TPXLIKE"/>
</dbReference>
<dbReference type="FunFam" id="3.40.33.10:FF:000006">
    <property type="entry name" value="Putative pathogenesis-related protein 1"/>
    <property type="match status" value="1"/>
</dbReference>
<dbReference type="GO" id="GO:0005576">
    <property type="term" value="C:extracellular region"/>
    <property type="evidence" value="ECO:0007669"/>
    <property type="project" value="InterPro"/>
</dbReference>
<dbReference type="Gene3D" id="3.40.33.10">
    <property type="entry name" value="CAP"/>
    <property type="match status" value="1"/>
</dbReference>
<dbReference type="EMBL" id="QJKJ01010515">
    <property type="protein sequence ID" value="RDX73478.1"/>
    <property type="molecule type" value="Genomic_DNA"/>
</dbReference>
<sequence length="458" mass="51637">MSFMELCKATDYFSTDNVLGIGTTGIMYKAEVQNNCFLAVKRLYDAEKYKRKFLLETMIPGRHIHRNIAPLLGFCIEKNERILVYQYMSNGRLSNWLHSDHEGHQTVKLDWPERIHIALGLARGLSWLHKSCKIVHLNLDSECILLDKNFEPKISNFGKAKFINQTVEDHVRMKLFLIDGLGVKGSVERDVYDFGIILFELITGKRLSPTTDSSDSINGHLMNYISNNLFNDPVDFYDAIDKFIIGKGFDDKILRLLEVACDCVKASLKQRPKMVDVHKTISSMLHLIAILLATSSLSQTCDAQNSPQDYLDAHNRARSQVGVGPIRWDATVASYAQNYVKKLRGSCNLVHSGGPYGENLAWSSGDLTGVAAVNMWVAEKPKYDYNSNKCIGGECRHYTQVVWRNSVRLGCAKVRCNDGRSTIISCNYDPPGNIIGQRPFDITPFQLPFSFNNGFGDN</sequence>
<dbReference type="InterPro" id="IPR001283">
    <property type="entry name" value="CRISP-related"/>
</dbReference>
<dbReference type="InterPro" id="IPR001245">
    <property type="entry name" value="Ser-Thr/Tyr_kinase_cat_dom"/>
</dbReference>